<organism evidence="1 2">
    <name type="scientific">Campylobacter majalis</name>
    <dbReference type="NCBI Taxonomy" id="2790656"/>
    <lineage>
        <taxon>Bacteria</taxon>
        <taxon>Pseudomonadati</taxon>
        <taxon>Campylobacterota</taxon>
        <taxon>Epsilonproteobacteria</taxon>
        <taxon>Campylobacterales</taxon>
        <taxon>Campylobacteraceae</taxon>
        <taxon>Campylobacter</taxon>
    </lineage>
</organism>
<evidence type="ECO:0000313" key="2">
    <source>
        <dbReference type="Proteomes" id="UP000789803"/>
    </source>
</evidence>
<reference evidence="1 2" key="1">
    <citation type="submission" date="2020-11" db="EMBL/GenBank/DDBJ databases">
        <authorList>
            <person name="Peeters C."/>
        </authorList>
    </citation>
    <scope>NUCLEOTIDE SEQUENCE [LARGE SCALE GENOMIC DNA]</scope>
    <source>
        <strain evidence="1 2">LMG 7974</strain>
    </source>
</reference>
<proteinExistence type="predicted"/>
<dbReference type="NCBIfam" id="NF041329">
    <property type="entry name" value="CmeU"/>
    <property type="match status" value="1"/>
</dbReference>
<dbReference type="RefSeq" id="WP_229932055.1">
    <property type="nucleotide sequence ID" value="NZ_CAJHOF010000002.1"/>
</dbReference>
<protein>
    <recommendedName>
        <fullName evidence="3">Chain-length determining protein</fullName>
    </recommendedName>
</protein>
<keyword evidence="2" id="KW-1185">Reference proteome</keyword>
<sequence length="73" mass="8717">MNEIKEKIDNAFASRDEFFALLDSLVPKKNGTDVFDFEAAKPVNLKQVYEKFYAYDYNMRKLMPYLYKAYDIK</sequence>
<evidence type="ECO:0008006" key="3">
    <source>
        <dbReference type="Google" id="ProtNLM"/>
    </source>
</evidence>
<dbReference type="Proteomes" id="UP000789803">
    <property type="component" value="Unassembled WGS sequence"/>
</dbReference>
<dbReference type="InterPro" id="IPR049887">
    <property type="entry name" value="CmeU-like"/>
</dbReference>
<evidence type="ECO:0000313" key="1">
    <source>
        <dbReference type="EMBL" id="CAD7287300.1"/>
    </source>
</evidence>
<name>A0ABM8Q365_9BACT</name>
<dbReference type="EMBL" id="CAJHOF010000002">
    <property type="protein sequence ID" value="CAD7287300.1"/>
    <property type="molecule type" value="Genomic_DNA"/>
</dbReference>
<accession>A0ABM8Q365</accession>
<comment type="caution">
    <text evidence="1">The sequence shown here is derived from an EMBL/GenBank/DDBJ whole genome shotgun (WGS) entry which is preliminary data.</text>
</comment>
<gene>
    <name evidence="1" type="ORF">LMG7974_00227</name>
</gene>